<name>A0ABN8PXA6_9CNID</name>
<comment type="caution">
    <text evidence="1">The sequence shown here is derived from an EMBL/GenBank/DDBJ whole genome shotgun (WGS) entry which is preliminary data.</text>
</comment>
<accession>A0ABN8PXA6</accession>
<keyword evidence="2" id="KW-1185">Reference proteome</keyword>
<dbReference type="Proteomes" id="UP001159427">
    <property type="component" value="Unassembled WGS sequence"/>
</dbReference>
<proteinExistence type="predicted"/>
<protein>
    <submittedName>
        <fullName evidence="1">Uncharacterized protein</fullName>
    </submittedName>
</protein>
<evidence type="ECO:0000313" key="1">
    <source>
        <dbReference type="EMBL" id="CAH3152704.1"/>
    </source>
</evidence>
<sequence length="97" mass="11311">MVDLAEGNNKKELNKATYYLAEIEEKLNYGVTEDLSLAYKRICDINKALEDSANGVKRFHWSDTHKQDFIPVRNLQDKLKEALSDLEKQELHKKDED</sequence>
<reference evidence="1 2" key="1">
    <citation type="submission" date="2022-05" db="EMBL/GenBank/DDBJ databases">
        <authorList>
            <consortium name="Genoscope - CEA"/>
            <person name="William W."/>
        </authorList>
    </citation>
    <scope>NUCLEOTIDE SEQUENCE [LARGE SCALE GENOMIC DNA]</scope>
</reference>
<gene>
    <name evidence="1" type="ORF">PEVE_00000835</name>
</gene>
<organism evidence="1 2">
    <name type="scientific">Porites evermanni</name>
    <dbReference type="NCBI Taxonomy" id="104178"/>
    <lineage>
        <taxon>Eukaryota</taxon>
        <taxon>Metazoa</taxon>
        <taxon>Cnidaria</taxon>
        <taxon>Anthozoa</taxon>
        <taxon>Hexacorallia</taxon>
        <taxon>Scleractinia</taxon>
        <taxon>Fungiina</taxon>
        <taxon>Poritidae</taxon>
        <taxon>Porites</taxon>
    </lineage>
</organism>
<evidence type="ECO:0000313" key="2">
    <source>
        <dbReference type="Proteomes" id="UP001159427"/>
    </source>
</evidence>
<dbReference type="EMBL" id="CALNXI010001040">
    <property type="protein sequence ID" value="CAH3152704.1"/>
    <property type="molecule type" value="Genomic_DNA"/>
</dbReference>